<accession>A0A923LTR2</accession>
<dbReference type="AlphaFoldDB" id="A0A923LTR2"/>
<keyword evidence="3" id="KW-0804">Transcription</keyword>
<feature type="domain" description="HTH araC/xylS-type" evidence="4">
    <location>
        <begin position="167"/>
        <end position="265"/>
    </location>
</feature>
<dbReference type="PANTHER" id="PTHR43280:SF28">
    <property type="entry name" value="HTH-TYPE TRANSCRIPTIONAL ACTIVATOR RHAS"/>
    <property type="match status" value="1"/>
</dbReference>
<keyword evidence="6" id="KW-1185">Reference proteome</keyword>
<evidence type="ECO:0000256" key="3">
    <source>
        <dbReference type="ARBA" id="ARBA00023163"/>
    </source>
</evidence>
<dbReference type="InterPro" id="IPR037923">
    <property type="entry name" value="HTH-like"/>
</dbReference>
<keyword evidence="2" id="KW-0238">DNA-binding</keyword>
<name>A0A923LTR2_9FIRM</name>
<dbReference type="SUPFAM" id="SSF46689">
    <property type="entry name" value="Homeodomain-like"/>
    <property type="match status" value="2"/>
</dbReference>
<sequence length="289" mass="34164">MRDIEVVWTFMLDYMRGWGIREHSHDFYQMYYVVSGEADMLLDRQKVHLYPHLCVVIEPEQLHELPVISSGRLRIIDTKFYLHNSNTMDEVHCLPRCFEIEDNEFETALLGARNEWQSNARYSREMANALFEQAFYIYIRKNGSFVERNSFSRAIDHIIANLTGVEKQIADYVSVHFAEDFTLDQLAESLKYNKNYLCKLFKQATNFTIIHYVNYLRVCRAYELICYSSYSLNDISVLSGFSSVHYFTSVFKKVTGKTPGEMRDLEKDAMYTAIQQHGKFSYRYYKEPE</sequence>
<dbReference type="Gene3D" id="1.10.10.60">
    <property type="entry name" value="Homeodomain-like"/>
    <property type="match status" value="2"/>
</dbReference>
<proteinExistence type="predicted"/>
<reference evidence="5" key="1">
    <citation type="submission" date="2020-08" db="EMBL/GenBank/DDBJ databases">
        <title>Genome public.</title>
        <authorList>
            <person name="Liu C."/>
            <person name="Sun Q."/>
        </authorList>
    </citation>
    <scope>NUCLEOTIDE SEQUENCE</scope>
    <source>
        <strain evidence="5">NSJ-28</strain>
    </source>
</reference>
<dbReference type="Pfam" id="PF12833">
    <property type="entry name" value="HTH_18"/>
    <property type="match status" value="1"/>
</dbReference>
<dbReference type="Pfam" id="PF02311">
    <property type="entry name" value="AraC_binding"/>
    <property type="match status" value="1"/>
</dbReference>
<dbReference type="InterPro" id="IPR014710">
    <property type="entry name" value="RmlC-like_jellyroll"/>
</dbReference>
<dbReference type="Proteomes" id="UP000606499">
    <property type="component" value="Unassembled WGS sequence"/>
</dbReference>
<dbReference type="EMBL" id="JACOPL010000005">
    <property type="protein sequence ID" value="MBC5725138.1"/>
    <property type="molecule type" value="Genomic_DNA"/>
</dbReference>
<comment type="caution">
    <text evidence="5">The sequence shown here is derived from an EMBL/GenBank/DDBJ whole genome shotgun (WGS) entry which is preliminary data.</text>
</comment>
<dbReference type="InterPro" id="IPR009057">
    <property type="entry name" value="Homeodomain-like_sf"/>
</dbReference>
<organism evidence="5 6">
    <name type="scientific">Agathobaculum faecis</name>
    <dbReference type="NCBI Taxonomy" id="2763013"/>
    <lineage>
        <taxon>Bacteria</taxon>
        <taxon>Bacillati</taxon>
        <taxon>Bacillota</taxon>
        <taxon>Clostridia</taxon>
        <taxon>Eubacteriales</taxon>
        <taxon>Butyricicoccaceae</taxon>
        <taxon>Agathobaculum</taxon>
    </lineage>
</organism>
<dbReference type="InterPro" id="IPR018060">
    <property type="entry name" value="HTH_AraC"/>
</dbReference>
<dbReference type="PROSITE" id="PS01124">
    <property type="entry name" value="HTH_ARAC_FAMILY_2"/>
    <property type="match status" value="1"/>
</dbReference>
<evidence type="ECO:0000256" key="2">
    <source>
        <dbReference type="ARBA" id="ARBA00023125"/>
    </source>
</evidence>
<protein>
    <submittedName>
        <fullName evidence="5">AraC family transcriptional regulator</fullName>
    </submittedName>
</protein>
<evidence type="ECO:0000256" key="1">
    <source>
        <dbReference type="ARBA" id="ARBA00023015"/>
    </source>
</evidence>
<keyword evidence="1" id="KW-0805">Transcription regulation</keyword>
<gene>
    <name evidence="5" type="ORF">H8S45_06660</name>
</gene>
<evidence type="ECO:0000259" key="4">
    <source>
        <dbReference type="PROSITE" id="PS01124"/>
    </source>
</evidence>
<dbReference type="GO" id="GO:0043565">
    <property type="term" value="F:sequence-specific DNA binding"/>
    <property type="evidence" value="ECO:0007669"/>
    <property type="project" value="InterPro"/>
</dbReference>
<dbReference type="PANTHER" id="PTHR43280">
    <property type="entry name" value="ARAC-FAMILY TRANSCRIPTIONAL REGULATOR"/>
    <property type="match status" value="1"/>
</dbReference>
<dbReference type="SMART" id="SM00342">
    <property type="entry name" value="HTH_ARAC"/>
    <property type="match status" value="1"/>
</dbReference>
<dbReference type="GO" id="GO:0003700">
    <property type="term" value="F:DNA-binding transcription factor activity"/>
    <property type="evidence" value="ECO:0007669"/>
    <property type="project" value="InterPro"/>
</dbReference>
<evidence type="ECO:0000313" key="5">
    <source>
        <dbReference type="EMBL" id="MBC5725138.1"/>
    </source>
</evidence>
<dbReference type="InterPro" id="IPR003313">
    <property type="entry name" value="AraC-bd"/>
</dbReference>
<evidence type="ECO:0000313" key="6">
    <source>
        <dbReference type="Proteomes" id="UP000606499"/>
    </source>
</evidence>
<dbReference type="SUPFAM" id="SSF51215">
    <property type="entry name" value="Regulatory protein AraC"/>
    <property type="match status" value="1"/>
</dbReference>
<dbReference type="RefSeq" id="WP_054327135.1">
    <property type="nucleotide sequence ID" value="NZ_JACOPL010000005.1"/>
</dbReference>
<dbReference type="Gene3D" id="2.60.120.10">
    <property type="entry name" value="Jelly Rolls"/>
    <property type="match status" value="1"/>
</dbReference>